<reference evidence="1 2" key="1">
    <citation type="submission" date="2012-09" db="EMBL/GenBank/DDBJ databases">
        <title>Genome Sequence of alkane-degrading Bacterium Alcanivorax sp. 19-m-6.</title>
        <authorList>
            <person name="Lai Q."/>
            <person name="Shao Z."/>
        </authorList>
    </citation>
    <scope>NUCLEOTIDE SEQUENCE [LARGE SCALE GENOMIC DNA]</scope>
    <source>
        <strain evidence="1 2">19-m-6</strain>
    </source>
</reference>
<dbReference type="STRING" id="1177154.Y5S_00629"/>
<proteinExistence type="predicted"/>
<keyword evidence="2" id="KW-1185">Reference proteome</keyword>
<dbReference type="RefSeq" id="WP_035230335.1">
    <property type="nucleotide sequence ID" value="NZ_ARXV01000002.1"/>
</dbReference>
<organism evidence="1 2">
    <name type="scientific">Alcanivorax nanhaiticus</name>
    <dbReference type="NCBI Taxonomy" id="1177154"/>
    <lineage>
        <taxon>Bacteria</taxon>
        <taxon>Pseudomonadati</taxon>
        <taxon>Pseudomonadota</taxon>
        <taxon>Gammaproteobacteria</taxon>
        <taxon>Oceanospirillales</taxon>
        <taxon>Alcanivoracaceae</taxon>
        <taxon>Alcanivorax</taxon>
    </lineage>
</organism>
<dbReference type="PATRIC" id="fig|1177154.3.peg.636"/>
<dbReference type="AlphaFoldDB" id="A0A095SNM5"/>
<name>A0A095SNM5_9GAMM</name>
<sequence>MKNSEHKSLEDVFGPVVASYSRAQAIEDGVLIDVTAMAREAGFKWPVALTHTAWCDCVAWTERDNRFQVHQDESGRLWDVLFMAFYAIRTATAPGDRLLFSLYRVPKDGHSTEAGEVSLKLMVGPGDAGEPVVTIMLPNED</sequence>
<dbReference type="InterPro" id="IPR046480">
    <property type="entry name" value="DUF6573"/>
</dbReference>
<dbReference type="EMBL" id="ARXV01000002">
    <property type="protein sequence ID" value="KGD66157.1"/>
    <property type="molecule type" value="Genomic_DNA"/>
</dbReference>
<protein>
    <submittedName>
        <fullName evidence="1">Uncharacterized protein</fullName>
    </submittedName>
</protein>
<accession>A0A095SNM5</accession>
<evidence type="ECO:0000313" key="2">
    <source>
        <dbReference type="Proteomes" id="UP000029444"/>
    </source>
</evidence>
<dbReference type="Proteomes" id="UP000029444">
    <property type="component" value="Unassembled WGS sequence"/>
</dbReference>
<gene>
    <name evidence="1" type="ORF">Y5S_00629</name>
</gene>
<dbReference type="eggNOG" id="COG0610">
    <property type="taxonomic scope" value="Bacteria"/>
</dbReference>
<comment type="caution">
    <text evidence="1">The sequence shown here is derived from an EMBL/GenBank/DDBJ whole genome shotgun (WGS) entry which is preliminary data.</text>
</comment>
<evidence type="ECO:0000313" key="1">
    <source>
        <dbReference type="EMBL" id="KGD66157.1"/>
    </source>
</evidence>
<dbReference type="Pfam" id="PF20213">
    <property type="entry name" value="DUF6573"/>
    <property type="match status" value="1"/>
</dbReference>
<dbReference type="OrthoDB" id="4556966at2"/>